<protein>
    <recommendedName>
        <fullName evidence="1">Alanine racemase N-terminal domain-containing protein</fullName>
    </recommendedName>
</protein>
<dbReference type="PROSITE" id="PS51318">
    <property type="entry name" value="TAT"/>
    <property type="match status" value="1"/>
</dbReference>
<dbReference type="PANTHER" id="PTHR28004">
    <property type="entry name" value="ZGC:162816-RELATED"/>
    <property type="match status" value="1"/>
</dbReference>
<dbReference type="RefSeq" id="WP_029708955.1">
    <property type="nucleotide sequence ID" value="NZ_CP019239.1"/>
</dbReference>
<dbReference type="InterPro" id="IPR006311">
    <property type="entry name" value="TAT_signal"/>
</dbReference>
<evidence type="ECO:0000313" key="2">
    <source>
        <dbReference type="EMBL" id="APW43140.1"/>
    </source>
</evidence>
<dbReference type="AlphaFoldDB" id="A0A1P8KAW8"/>
<organism evidence="2 3">
    <name type="scientific">Rhodoferax saidenbachensis</name>
    <dbReference type="NCBI Taxonomy" id="1484693"/>
    <lineage>
        <taxon>Bacteria</taxon>
        <taxon>Pseudomonadati</taxon>
        <taxon>Pseudomonadota</taxon>
        <taxon>Betaproteobacteria</taxon>
        <taxon>Burkholderiales</taxon>
        <taxon>Comamonadaceae</taxon>
        <taxon>Rhodoferax</taxon>
    </lineage>
</organism>
<keyword evidence="3" id="KW-1185">Reference proteome</keyword>
<dbReference type="EMBL" id="CP019239">
    <property type="protein sequence ID" value="APW43140.1"/>
    <property type="molecule type" value="Genomic_DNA"/>
</dbReference>
<dbReference type="InterPro" id="IPR051466">
    <property type="entry name" value="D-amino_acid_metab_enzyme"/>
</dbReference>
<evidence type="ECO:0000259" key="1">
    <source>
        <dbReference type="Pfam" id="PF01168"/>
    </source>
</evidence>
<feature type="domain" description="Alanine racemase N-terminal" evidence="1">
    <location>
        <begin position="57"/>
        <end position="288"/>
    </location>
</feature>
<evidence type="ECO:0000313" key="3">
    <source>
        <dbReference type="Proteomes" id="UP000186110"/>
    </source>
</evidence>
<dbReference type="KEGG" id="rsb:RS694_11785"/>
<dbReference type="Pfam" id="PF01168">
    <property type="entry name" value="Ala_racemase_N"/>
    <property type="match status" value="1"/>
</dbReference>
<dbReference type="InterPro" id="IPR001608">
    <property type="entry name" value="Ala_racemase_N"/>
</dbReference>
<dbReference type="Gene3D" id="3.20.20.10">
    <property type="entry name" value="Alanine racemase"/>
    <property type="match status" value="1"/>
</dbReference>
<dbReference type="InterPro" id="IPR029066">
    <property type="entry name" value="PLP-binding_barrel"/>
</dbReference>
<name>A0A1P8KAW8_9BURK</name>
<accession>A0A1P8KAW8</accession>
<dbReference type="GO" id="GO:0036088">
    <property type="term" value="P:D-serine catabolic process"/>
    <property type="evidence" value="ECO:0007669"/>
    <property type="project" value="TreeGrafter"/>
</dbReference>
<reference evidence="2 3" key="1">
    <citation type="submission" date="2017-01" db="EMBL/GenBank/DDBJ databases">
        <authorList>
            <person name="Mah S.A."/>
            <person name="Swanson W.J."/>
            <person name="Moy G.W."/>
            <person name="Vacquier V.D."/>
        </authorList>
    </citation>
    <scope>NUCLEOTIDE SEQUENCE [LARGE SCALE GENOMIC DNA]</scope>
    <source>
        <strain evidence="2 3">DSM 22694</strain>
    </source>
</reference>
<dbReference type="Proteomes" id="UP000186110">
    <property type="component" value="Chromosome"/>
</dbReference>
<dbReference type="STRING" id="1484693.RS694_11785"/>
<dbReference type="eggNOG" id="COG3616">
    <property type="taxonomic scope" value="Bacteria"/>
</dbReference>
<proteinExistence type="predicted"/>
<dbReference type="SUPFAM" id="SSF51419">
    <property type="entry name" value="PLP-binding barrel"/>
    <property type="match status" value="1"/>
</dbReference>
<gene>
    <name evidence="2" type="ORF">RS694_11785</name>
</gene>
<sequence>MAQISRRRILGAAGIGLVGLGAIAARPGRHGAPHDAYFSGVAKALQQAGIATPTLVIDRKRLHANVQQIVQNIGGRMQLRVVAKSLPSIALIKDVLAQAKTDRLMVFSLPQLLQLSPAYRNILLGKPMPVAAAAAFYREQPAPVAGQTLQWLIDSPERLAQYRDLARQQQRDLAVNFEIDVGLHRGGIDSAETLQEMLAILKSEPRLRWSGLMGYDAHVTKIPNIAGATQRAMDHARQAYAAYAQQVQTALGEAAKTATYNAAGSPTYRLYDGSGVENELSVGSAMVKGTDFDTPLLDDLLPATFIATPVLKTPPKFRIPYGVEWIGNAAQVWDRNLERAYFIYGGNWLADPVSPPGLAASGLYGTSSNQMVLVGSGLQELKVDDVVFFRPRQSEAVLQQFGDIAVFEDGKITEFWKPMQATA</sequence>
<dbReference type="GO" id="GO:0008721">
    <property type="term" value="F:D-serine ammonia-lyase activity"/>
    <property type="evidence" value="ECO:0007669"/>
    <property type="project" value="TreeGrafter"/>
</dbReference>
<dbReference type="PANTHER" id="PTHR28004:SF2">
    <property type="entry name" value="D-SERINE DEHYDRATASE"/>
    <property type="match status" value="1"/>
</dbReference>